<dbReference type="EMBL" id="PFAO01000004">
    <property type="protein sequence ID" value="PIT95628.1"/>
    <property type="molecule type" value="Genomic_DNA"/>
</dbReference>
<dbReference type="GO" id="GO:0004553">
    <property type="term" value="F:hydrolase activity, hydrolyzing O-glycosyl compounds"/>
    <property type="evidence" value="ECO:0007669"/>
    <property type="project" value="InterPro"/>
</dbReference>
<keyword evidence="4" id="KW-0812">Transmembrane</keyword>
<evidence type="ECO:0000259" key="5">
    <source>
        <dbReference type="Pfam" id="PF00331"/>
    </source>
</evidence>
<dbReference type="Proteomes" id="UP000228964">
    <property type="component" value="Unassembled WGS sequence"/>
</dbReference>
<keyword evidence="2" id="KW-0119">Carbohydrate metabolism</keyword>
<accession>A0A2M6WS54</accession>
<comment type="caution">
    <text evidence="6">The sequence shown here is derived from an EMBL/GenBank/DDBJ whole genome shotgun (WGS) entry which is preliminary data.</text>
</comment>
<name>A0A2M6WS54_9BACT</name>
<evidence type="ECO:0000256" key="3">
    <source>
        <dbReference type="ARBA" id="ARBA00023326"/>
    </source>
</evidence>
<dbReference type="SUPFAM" id="SSF51445">
    <property type="entry name" value="(Trans)glycosidases"/>
    <property type="match status" value="1"/>
</dbReference>
<dbReference type="AlphaFoldDB" id="A0A2M6WS54"/>
<evidence type="ECO:0000313" key="6">
    <source>
        <dbReference type="EMBL" id="PIT95628.1"/>
    </source>
</evidence>
<sequence length="335" mass="39791">MFNIRTLKNIFVVLVIIIFFFFLFSQGHIYQKEELEYGITFSQKQAQDLGFAWQAVYLAILNDLGVKKIRLPAYWNEIESASGQYYWDDLDWQLEQASQAQAEIILAVGGRLPRWPECHFPDWTNGLTKVQREEAILEYIKKVVERYKSQEEITAWQVENEPFLAHFGDCPTLDSKFLDKEIALVRSLDSRPIIITDSGELSVWIPAARRADIFGTTMYRDTYSKIFKSYIHYPITPGFFRLKKNLAKIFAHPKEWLVIELQAEPWGPQPYQDLSQAERDRTMNLEKFREIIEFARQAGFRQFYLWGAEWWYWEKEKNNNPAIWEEARMLFNKSY</sequence>
<organism evidence="6 7">
    <name type="scientific">Candidatus Falkowbacteria bacterium CG10_big_fil_rev_8_21_14_0_10_38_22</name>
    <dbReference type="NCBI Taxonomy" id="1974564"/>
    <lineage>
        <taxon>Bacteria</taxon>
        <taxon>Candidatus Falkowiibacteriota</taxon>
    </lineage>
</organism>
<evidence type="ECO:0000256" key="2">
    <source>
        <dbReference type="ARBA" id="ARBA00023277"/>
    </source>
</evidence>
<keyword evidence="4" id="KW-1133">Transmembrane helix</keyword>
<feature type="transmembrane region" description="Helical" evidence="4">
    <location>
        <begin position="7"/>
        <end position="24"/>
    </location>
</feature>
<dbReference type="Gene3D" id="3.20.20.80">
    <property type="entry name" value="Glycosidases"/>
    <property type="match status" value="1"/>
</dbReference>
<dbReference type="GO" id="GO:0000272">
    <property type="term" value="P:polysaccharide catabolic process"/>
    <property type="evidence" value="ECO:0007669"/>
    <property type="project" value="UniProtKB-KW"/>
</dbReference>
<keyword evidence="1" id="KW-0378">Hydrolase</keyword>
<gene>
    <name evidence="6" type="ORF">COT96_00190</name>
</gene>
<dbReference type="InterPro" id="IPR001000">
    <property type="entry name" value="GH10_dom"/>
</dbReference>
<evidence type="ECO:0000313" key="7">
    <source>
        <dbReference type="Proteomes" id="UP000228964"/>
    </source>
</evidence>
<keyword evidence="3" id="KW-0624">Polysaccharide degradation</keyword>
<evidence type="ECO:0000256" key="1">
    <source>
        <dbReference type="ARBA" id="ARBA00022801"/>
    </source>
</evidence>
<dbReference type="InterPro" id="IPR017853">
    <property type="entry name" value="GH"/>
</dbReference>
<reference evidence="7" key="1">
    <citation type="submission" date="2017-09" db="EMBL/GenBank/DDBJ databases">
        <title>Depth-based differentiation of microbial function through sediment-hosted aquifers and enrichment of novel symbionts in the deep terrestrial subsurface.</title>
        <authorList>
            <person name="Probst A.J."/>
            <person name="Ladd B."/>
            <person name="Jarett J.K."/>
            <person name="Geller-Mcgrath D.E."/>
            <person name="Sieber C.M.K."/>
            <person name="Emerson J.B."/>
            <person name="Anantharaman K."/>
            <person name="Thomas B.C."/>
            <person name="Malmstrom R."/>
            <person name="Stieglmeier M."/>
            <person name="Klingl A."/>
            <person name="Woyke T."/>
            <person name="Ryan C.M."/>
            <person name="Banfield J.F."/>
        </authorList>
    </citation>
    <scope>NUCLEOTIDE SEQUENCE [LARGE SCALE GENOMIC DNA]</scope>
</reference>
<evidence type="ECO:0000256" key="4">
    <source>
        <dbReference type="SAM" id="Phobius"/>
    </source>
</evidence>
<proteinExistence type="predicted"/>
<keyword evidence="4" id="KW-0472">Membrane</keyword>
<feature type="domain" description="GH10" evidence="5">
    <location>
        <begin position="75"/>
        <end position="164"/>
    </location>
</feature>
<dbReference type="Pfam" id="PF00331">
    <property type="entry name" value="Glyco_hydro_10"/>
    <property type="match status" value="1"/>
</dbReference>
<protein>
    <recommendedName>
        <fullName evidence="5">GH10 domain-containing protein</fullName>
    </recommendedName>
</protein>